<sequence>MRRVVCLPACLPACLRGTNTWAVPPYARSGGRGRWQRQPPARCLMTIATVIDPEDGTGEIPMSVTHRAGADGHVGCDVRTKLHQVSGLLGWRYSRLRCLKVYSTARYRYIHGRYQGPWDGLNRGAIERGMGGLQRINLRLDSTGALLGT</sequence>
<gene>
    <name evidence="1" type="ORF">LX32DRAFT_448443</name>
</gene>
<evidence type="ECO:0000313" key="2">
    <source>
        <dbReference type="Proteomes" id="UP001232148"/>
    </source>
</evidence>
<reference evidence="1" key="1">
    <citation type="submission" date="2021-06" db="EMBL/GenBank/DDBJ databases">
        <title>Comparative genomics, transcriptomics and evolutionary studies reveal genomic signatures of adaptation to plant cell wall in hemibiotrophic fungi.</title>
        <authorList>
            <consortium name="DOE Joint Genome Institute"/>
            <person name="Baroncelli R."/>
            <person name="Diaz J.F."/>
            <person name="Benocci T."/>
            <person name="Peng M."/>
            <person name="Battaglia E."/>
            <person name="Haridas S."/>
            <person name="Andreopoulos W."/>
            <person name="Labutti K."/>
            <person name="Pangilinan J."/>
            <person name="Floch G.L."/>
            <person name="Makela M.R."/>
            <person name="Henrissat B."/>
            <person name="Grigoriev I.V."/>
            <person name="Crouch J.A."/>
            <person name="De Vries R.P."/>
            <person name="Sukno S.A."/>
            <person name="Thon M.R."/>
        </authorList>
    </citation>
    <scope>NUCLEOTIDE SEQUENCE</scope>
    <source>
        <strain evidence="1">MAFF235873</strain>
    </source>
</reference>
<dbReference type="Proteomes" id="UP001232148">
    <property type="component" value="Unassembled WGS sequence"/>
</dbReference>
<keyword evidence="2" id="KW-1185">Reference proteome</keyword>
<organism evidence="1 2">
    <name type="scientific">Colletotrichum zoysiae</name>
    <dbReference type="NCBI Taxonomy" id="1216348"/>
    <lineage>
        <taxon>Eukaryota</taxon>
        <taxon>Fungi</taxon>
        <taxon>Dikarya</taxon>
        <taxon>Ascomycota</taxon>
        <taxon>Pezizomycotina</taxon>
        <taxon>Sordariomycetes</taxon>
        <taxon>Hypocreomycetidae</taxon>
        <taxon>Glomerellales</taxon>
        <taxon>Glomerellaceae</taxon>
        <taxon>Colletotrichum</taxon>
        <taxon>Colletotrichum graminicola species complex</taxon>
    </lineage>
</organism>
<name>A0AAD9HEA6_9PEZI</name>
<protein>
    <submittedName>
        <fullName evidence="1">Uncharacterized protein</fullName>
    </submittedName>
</protein>
<dbReference type="EMBL" id="MU842898">
    <property type="protein sequence ID" value="KAK2027295.1"/>
    <property type="molecule type" value="Genomic_DNA"/>
</dbReference>
<accession>A0AAD9HEA6</accession>
<dbReference type="AlphaFoldDB" id="A0AAD9HEA6"/>
<proteinExistence type="predicted"/>
<evidence type="ECO:0000313" key="1">
    <source>
        <dbReference type="EMBL" id="KAK2027295.1"/>
    </source>
</evidence>
<comment type="caution">
    <text evidence="1">The sequence shown here is derived from an EMBL/GenBank/DDBJ whole genome shotgun (WGS) entry which is preliminary data.</text>
</comment>